<evidence type="ECO:0000256" key="2">
    <source>
        <dbReference type="ARBA" id="ARBA00022840"/>
    </source>
</evidence>
<reference evidence="3 4" key="1">
    <citation type="submission" date="2016-07" db="EMBL/GenBank/DDBJ databases">
        <title>Draft Genome Sequence of Methylobrevis pamukkalensis PK2.</title>
        <authorList>
            <person name="Vasilenko O.V."/>
            <person name="Doronina N.V."/>
            <person name="Shmareva M.N."/>
            <person name="Tarlachkov S.V."/>
            <person name="Mustakhimov I."/>
            <person name="Trotsenko Y.A."/>
        </authorList>
    </citation>
    <scope>NUCLEOTIDE SEQUENCE [LARGE SCALE GENOMIC DNA]</scope>
    <source>
        <strain evidence="3 4">PK2</strain>
    </source>
</reference>
<comment type="caution">
    <text evidence="3">The sequence shown here is derived from an EMBL/GenBank/DDBJ whole genome shotgun (WGS) entry which is preliminary data.</text>
</comment>
<dbReference type="InterPro" id="IPR005654">
    <property type="entry name" value="ATPase_AFG1-like"/>
</dbReference>
<dbReference type="GO" id="GO:0005524">
    <property type="term" value="F:ATP binding"/>
    <property type="evidence" value="ECO:0007669"/>
    <property type="project" value="UniProtKB-KW"/>
</dbReference>
<evidence type="ECO:0000313" key="4">
    <source>
        <dbReference type="Proteomes" id="UP000094622"/>
    </source>
</evidence>
<keyword evidence="1" id="KW-0547">Nucleotide-binding</keyword>
<dbReference type="OrthoDB" id="9774491at2"/>
<dbReference type="Pfam" id="PF03969">
    <property type="entry name" value="AFG1_ATPase"/>
    <property type="match status" value="1"/>
</dbReference>
<evidence type="ECO:0000256" key="1">
    <source>
        <dbReference type="ARBA" id="ARBA00022741"/>
    </source>
</evidence>
<gene>
    <name evidence="3" type="ORF">A6302_00334</name>
</gene>
<dbReference type="PANTHER" id="PTHR12169">
    <property type="entry name" value="ATPASE N2B"/>
    <property type="match status" value="1"/>
</dbReference>
<accession>A0A1E3H7F5</accession>
<dbReference type="GO" id="GO:0005737">
    <property type="term" value="C:cytoplasm"/>
    <property type="evidence" value="ECO:0007669"/>
    <property type="project" value="TreeGrafter"/>
</dbReference>
<dbReference type="PATRIC" id="fig|1439726.3.peg.353"/>
<dbReference type="EMBL" id="MCRJ01000004">
    <property type="protein sequence ID" value="ODN72269.1"/>
    <property type="molecule type" value="Genomic_DNA"/>
</dbReference>
<dbReference type="RefSeq" id="WP_083255399.1">
    <property type="nucleotide sequence ID" value="NZ_MCRJ01000004.1"/>
</dbReference>
<keyword evidence="4" id="KW-1185">Reference proteome</keyword>
<proteinExistence type="predicted"/>
<dbReference type="InterPro" id="IPR027417">
    <property type="entry name" value="P-loop_NTPase"/>
</dbReference>
<name>A0A1E3H7F5_9HYPH</name>
<dbReference type="GO" id="GO:0016887">
    <property type="term" value="F:ATP hydrolysis activity"/>
    <property type="evidence" value="ECO:0007669"/>
    <property type="project" value="InterPro"/>
</dbReference>
<organism evidence="3 4">
    <name type="scientific">Methylobrevis pamukkalensis</name>
    <dbReference type="NCBI Taxonomy" id="1439726"/>
    <lineage>
        <taxon>Bacteria</taxon>
        <taxon>Pseudomonadati</taxon>
        <taxon>Pseudomonadota</taxon>
        <taxon>Alphaproteobacteria</taxon>
        <taxon>Hyphomicrobiales</taxon>
        <taxon>Pleomorphomonadaceae</taxon>
        <taxon>Methylobrevis</taxon>
    </lineage>
</organism>
<dbReference type="Gene3D" id="3.40.50.300">
    <property type="entry name" value="P-loop containing nucleotide triphosphate hydrolases"/>
    <property type="match status" value="1"/>
</dbReference>
<sequence length="387" mass="42162">MTATPRSQSFGAAHATRGVTAAYEAQVASGQIAPDLAQKKVAARLDRLIDDLRESHLASKTSALGWLFGRKGAGSRPKVKGVYVWGSVGRGKTMLMDLFFETSTEPKKRRAHFLDFMADTHARIHAARQAGEKDPVMRVADALAAETRLLCFDEFSVTDITDAMILGRLFTALFERGVVVVATSNVDPDDLYKDGLNRGFFLGFVGLLKTEVDVMRLDSPTDYRLEKAAGEEIYITPLGPEAPRRIAATWERITAGAPAGPAFVTVMGRRVRVPLAAAGVARFEFADLCVAALGAQDYQAIARTYHTVLVENVPVMDRSKRNEAKRFITLIDTLYDTGTKLVCSAGAEPDGLYTDTGGTEGFEFARCASRLVEMRSEAYLAAPRRLG</sequence>
<dbReference type="SUPFAM" id="SSF52540">
    <property type="entry name" value="P-loop containing nucleoside triphosphate hydrolases"/>
    <property type="match status" value="1"/>
</dbReference>
<evidence type="ECO:0000313" key="3">
    <source>
        <dbReference type="EMBL" id="ODN72269.1"/>
    </source>
</evidence>
<keyword evidence="2" id="KW-0067">ATP-binding</keyword>
<dbReference type="Proteomes" id="UP000094622">
    <property type="component" value="Unassembled WGS sequence"/>
</dbReference>
<dbReference type="AlphaFoldDB" id="A0A1E3H7F5"/>
<protein>
    <submittedName>
        <fullName evidence="3">AFG1-like ATPase</fullName>
    </submittedName>
</protein>
<dbReference type="NCBIfam" id="NF040713">
    <property type="entry name" value="ZapE"/>
    <property type="match status" value="1"/>
</dbReference>
<dbReference type="PANTHER" id="PTHR12169:SF6">
    <property type="entry name" value="AFG1-LIKE ATPASE"/>
    <property type="match status" value="1"/>
</dbReference>